<sequence>MADGFESGGDLDVTLVDLFEGSSEGILVHDETGTVIDANGAAEHYYGQTVASLRGSAVEALVVEDGAVTDLSTVAARQGTVRWTVAKPDRPDRTLDVSVSRASSGEQWLSFATDITDHERRESSLESNQATFRRLQEIVSSRGLTFDEKVERLLGLGRDWLGLSVGYVTHIQAGTQTIEAAIGDHDDIQPGSRAPLSESYCQHTLAADDEAVRTIQSAAAAGIRDSEEYERFGLSCYLGGQITVGGESYGTVCFADTEPRDRPFTEMERTFVDLLTQWIGMTIEQRERVAASNRQRALLESVFNSQRTQVGVTDTDGRVVDANEAAVAFVGKAPDELVGEFVWDTPWFESESARVQCRRAVERALDGEMANFEISYDPADGPEAVFSTNVRPVLNDGEVIHAVVEGHEITELRNREERLERLSSATNELLYTHTESGVAATVTAIAQYIIDRPLAAMWAYDESDETLYPIGSTAAAADFADAAVPEELPAMGPESREKAIFDSGEATLIEDYQTVGNPSAPDVPLRTMFCLPLDDHGLLCVGSPTVEEFAESERFLLEILAGTAAAALDRVRREAELQSHREELERSNEALQQFAYVASHDLQEPLRMVASYVDLLEAEYGDELDGEAREYMDFAVDGAHRMQDMLTALLQYSRVETDAGEFAEIATDRVVQQTLDALQLRIDETDATVETGSLPPVRADPDQLGQVFQNLFENAIRYAEESGVEPHVEVTATREGETVTFTVADNGPGVPAGMADDIFEIFTRGCQATEGTGVGLAVCRRIVRRHDGRIWVAETDEAGAAFRFTLPAPTEGSE</sequence>
<dbReference type="SUPFAM" id="SSF55785">
    <property type="entry name" value="PYP-like sensor domain (PAS domain)"/>
    <property type="match status" value="2"/>
</dbReference>
<gene>
    <name evidence="8" type="ORF">NDI86_06435</name>
</gene>
<dbReference type="InterPro" id="IPR013656">
    <property type="entry name" value="PAS_4"/>
</dbReference>
<comment type="catalytic activity">
    <reaction evidence="1">
        <text>ATP + protein L-histidine = ADP + protein N-phospho-L-histidine.</text>
        <dbReference type="EC" id="2.7.13.3"/>
    </reaction>
</comment>
<dbReference type="InterPro" id="IPR035965">
    <property type="entry name" value="PAS-like_dom_sf"/>
</dbReference>
<dbReference type="Gene3D" id="3.30.450.40">
    <property type="match status" value="2"/>
</dbReference>
<dbReference type="SMART" id="SM00387">
    <property type="entry name" value="HATPase_c"/>
    <property type="match status" value="1"/>
</dbReference>
<evidence type="ECO:0000256" key="2">
    <source>
        <dbReference type="ARBA" id="ARBA00012438"/>
    </source>
</evidence>
<evidence type="ECO:0000259" key="7">
    <source>
        <dbReference type="PROSITE" id="PS50112"/>
    </source>
</evidence>
<dbReference type="Gene3D" id="3.30.450.20">
    <property type="entry name" value="PAS domain"/>
    <property type="match status" value="2"/>
</dbReference>
<dbReference type="SUPFAM" id="SSF55874">
    <property type="entry name" value="ATPase domain of HSP90 chaperone/DNA topoisomerase II/histidine kinase"/>
    <property type="match status" value="1"/>
</dbReference>
<keyword evidence="9" id="KW-1185">Reference proteome</keyword>
<dbReference type="Pfam" id="PF02518">
    <property type="entry name" value="HATPase_c"/>
    <property type="match status" value="1"/>
</dbReference>
<dbReference type="InterPro" id="IPR000014">
    <property type="entry name" value="PAS"/>
</dbReference>
<feature type="domain" description="Histidine kinase" evidence="6">
    <location>
        <begin position="597"/>
        <end position="810"/>
    </location>
</feature>
<dbReference type="Proteomes" id="UP001268864">
    <property type="component" value="Unassembled WGS sequence"/>
</dbReference>
<dbReference type="PRINTS" id="PR00344">
    <property type="entry name" value="BCTRLSENSOR"/>
</dbReference>
<dbReference type="InterPro" id="IPR004358">
    <property type="entry name" value="Sig_transdc_His_kin-like_C"/>
</dbReference>
<dbReference type="CDD" id="cd00082">
    <property type="entry name" value="HisKA"/>
    <property type="match status" value="1"/>
</dbReference>
<dbReference type="PANTHER" id="PTHR43304:SF1">
    <property type="entry name" value="PAC DOMAIN-CONTAINING PROTEIN"/>
    <property type="match status" value="1"/>
</dbReference>
<dbReference type="Pfam" id="PF00512">
    <property type="entry name" value="HisKA"/>
    <property type="match status" value="1"/>
</dbReference>
<protein>
    <recommendedName>
        <fullName evidence="2">histidine kinase</fullName>
        <ecNumber evidence="2">2.7.13.3</ecNumber>
    </recommendedName>
</protein>
<dbReference type="InterPro" id="IPR003594">
    <property type="entry name" value="HATPase_dom"/>
</dbReference>
<dbReference type="PROSITE" id="PS50112">
    <property type="entry name" value="PAS"/>
    <property type="match status" value="1"/>
</dbReference>
<keyword evidence="5" id="KW-0418">Kinase</keyword>
<name>A0ABU2FLV7_9EURY</name>
<dbReference type="InterPro" id="IPR036097">
    <property type="entry name" value="HisK_dim/P_sf"/>
</dbReference>
<dbReference type="NCBIfam" id="TIGR00229">
    <property type="entry name" value="sensory_box"/>
    <property type="match status" value="2"/>
</dbReference>
<dbReference type="SUPFAM" id="SSF55781">
    <property type="entry name" value="GAF domain-like"/>
    <property type="match status" value="2"/>
</dbReference>
<dbReference type="CDD" id="cd00130">
    <property type="entry name" value="PAS"/>
    <property type="match status" value="2"/>
</dbReference>
<dbReference type="SMART" id="SM00091">
    <property type="entry name" value="PAS"/>
    <property type="match status" value="2"/>
</dbReference>
<feature type="domain" description="PAS" evidence="7">
    <location>
        <begin position="295"/>
        <end position="340"/>
    </location>
</feature>
<organism evidence="8 9">
    <name type="scientific">Haloarcula onubensis</name>
    <dbReference type="NCBI Taxonomy" id="2950539"/>
    <lineage>
        <taxon>Archaea</taxon>
        <taxon>Methanobacteriati</taxon>
        <taxon>Methanobacteriota</taxon>
        <taxon>Stenosarchaea group</taxon>
        <taxon>Halobacteria</taxon>
        <taxon>Halobacteriales</taxon>
        <taxon>Haloarculaceae</taxon>
        <taxon>Haloarcula</taxon>
    </lineage>
</organism>
<keyword evidence="4" id="KW-0808">Transferase</keyword>
<dbReference type="Pfam" id="PF13185">
    <property type="entry name" value="GAF_2"/>
    <property type="match status" value="1"/>
</dbReference>
<keyword evidence="3" id="KW-0597">Phosphoprotein</keyword>
<dbReference type="Pfam" id="PF08448">
    <property type="entry name" value="PAS_4"/>
    <property type="match status" value="2"/>
</dbReference>
<dbReference type="InterPro" id="IPR005467">
    <property type="entry name" value="His_kinase_dom"/>
</dbReference>
<reference evidence="8 9" key="1">
    <citation type="submission" date="2022-06" db="EMBL/GenBank/DDBJ databases">
        <title>Halomicroarcula sp. a new haloarchaeum isolate from saline soil.</title>
        <authorList>
            <person name="Strakova D."/>
            <person name="Galisteo C."/>
            <person name="Sanchez-Porro C."/>
            <person name="Ventosa A."/>
        </authorList>
    </citation>
    <scope>NUCLEOTIDE SEQUENCE [LARGE SCALE GENOMIC DNA]</scope>
    <source>
        <strain evidence="8 9">S3CR25-11</strain>
    </source>
</reference>
<dbReference type="InterPro" id="IPR003661">
    <property type="entry name" value="HisK_dim/P_dom"/>
</dbReference>
<evidence type="ECO:0000313" key="8">
    <source>
        <dbReference type="EMBL" id="MDS0281754.1"/>
    </source>
</evidence>
<evidence type="ECO:0000259" key="6">
    <source>
        <dbReference type="PROSITE" id="PS50109"/>
    </source>
</evidence>
<dbReference type="RefSeq" id="WP_310899583.1">
    <property type="nucleotide sequence ID" value="NZ_JAMQOS010000001.1"/>
</dbReference>
<dbReference type="InterPro" id="IPR029016">
    <property type="entry name" value="GAF-like_dom_sf"/>
</dbReference>
<dbReference type="SUPFAM" id="SSF47384">
    <property type="entry name" value="Homodimeric domain of signal transducing histidine kinase"/>
    <property type="match status" value="1"/>
</dbReference>
<dbReference type="InterPro" id="IPR052162">
    <property type="entry name" value="Sensor_kinase/Photoreceptor"/>
</dbReference>
<accession>A0ABU2FLV7</accession>
<evidence type="ECO:0000256" key="3">
    <source>
        <dbReference type="ARBA" id="ARBA00022553"/>
    </source>
</evidence>
<evidence type="ECO:0000256" key="1">
    <source>
        <dbReference type="ARBA" id="ARBA00000085"/>
    </source>
</evidence>
<evidence type="ECO:0000256" key="4">
    <source>
        <dbReference type="ARBA" id="ARBA00022679"/>
    </source>
</evidence>
<dbReference type="SMART" id="SM00388">
    <property type="entry name" value="HisKA"/>
    <property type="match status" value="1"/>
</dbReference>
<dbReference type="InterPro" id="IPR003018">
    <property type="entry name" value="GAF"/>
</dbReference>
<dbReference type="InterPro" id="IPR036890">
    <property type="entry name" value="HATPase_C_sf"/>
</dbReference>
<dbReference type="Gene3D" id="3.30.565.10">
    <property type="entry name" value="Histidine kinase-like ATPase, C-terminal domain"/>
    <property type="match status" value="1"/>
</dbReference>
<comment type="caution">
    <text evidence="8">The sequence shown here is derived from an EMBL/GenBank/DDBJ whole genome shotgun (WGS) entry which is preliminary data.</text>
</comment>
<dbReference type="EMBL" id="JAMQOS010000001">
    <property type="protein sequence ID" value="MDS0281754.1"/>
    <property type="molecule type" value="Genomic_DNA"/>
</dbReference>
<dbReference type="PROSITE" id="PS50109">
    <property type="entry name" value="HIS_KIN"/>
    <property type="match status" value="1"/>
</dbReference>
<proteinExistence type="predicted"/>
<dbReference type="Gene3D" id="1.10.287.130">
    <property type="match status" value="1"/>
</dbReference>
<dbReference type="EC" id="2.7.13.3" evidence="2"/>
<dbReference type="CDD" id="cd00075">
    <property type="entry name" value="HATPase"/>
    <property type="match status" value="1"/>
</dbReference>
<dbReference type="SMART" id="SM00065">
    <property type="entry name" value="GAF"/>
    <property type="match status" value="2"/>
</dbReference>
<evidence type="ECO:0000256" key="5">
    <source>
        <dbReference type="ARBA" id="ARBA00022777"/>
    </source>
</evidence>
<evidence type="ECO:0000313" key="9">
    <source>
        <dbReference type="Proteomes" id="UP001268864"/>
    </source>
</evidence>
<dbReference type="PANTHER" id="PTHR43304">
    <property type="entry name" value="PHYTOCHROME-LIKE PROTEIN CPH1"/>
    <property type="match status" value="1"/>
</dbReference>